<dbReference type="GO" id="GO:0003918">
    <property type="term" value="F:DNA topoisomerase type II (double strand cut, ATP-hydrolyzing) activity"/>
    <property type="evidence" value="ECO:0007669"/>
    <property type="project" value="InterPro"/>
</dbReference>
<sequence length="164" mass="19332">MKTHEYATSYTTDIEDISDEFSVDLIVKMPKIGSQRKKVHGFVTKQFKFRSMIPTTNMNLFNFASTVEKYKDPLEIIQKFYNFMLDQIAKEINDLHTLGAGGDDVDNMNKKRRRMSERKKKKWYTETLNHQLDEKSGRMEEFKSEDDRLVEIGQGLECNAREFI</sequence>
<dbReference type="InterPro" id="IPR013760">
    <property type="entry name" value="Topo_IIA-like_dom_sf"/>
</dbReference>
<dbReference type="GO" id="GO:0005524">
    <property type="term" value="F:ATP binding"/>
    <property type="evidence" value="ECO:0007669"/>
    <property type="project" value="InterPro"/>
</dbReference>
<protein>
    <submittedName>
        <fullName evidence="1">Uncharacterized protein</fullName>
    </submittedName>
</protein>
<dbReference type="Proteomes" id="UP000489600">
    <property type="component" value="Unassembled WGS sequence"/>
</dbReference>
<gene>
    <name evidence="1" type="ORF">ANE_LOCUS8329</name>
</gene>
<reference evidence="1" key="1">
    <citation type="submission" date="2019-07" db="EMBL/GenBank/DDBJ databases">
        <authorList>
            <person name="Dittberner H."/>
        </authorList>
    </citation>
    <scope>NUCLEOTIDE SEQUENCE [LARGE SCALE GENOMIC DNA]</scope>
</reference>
<accession>A0A565B949</accession>
<organism evidence="1 2">
    <name type="scientific">Arabis nemorensis</name>
    <dbReference type="NCBI Taxonomy" id="586526"/>
    <lineage>
        <taxon>Eukaryota</taxon>
        <taxon>Viridiplantae</taxon>
        <taxon>Streptophyta</taxon>
        <taxon>Embryophyta</taxon>
        <taxon>Tracheophyta</taxon>
        <taxon>Spermatophyta</taxon>
        <taxon>Magnoliopsida</taxon>
        <taxon>eudicotyledons</taxon>
        <taxon>Gunneridae</taxon>
        <taxon>Pentapetalae</taxon>
        <taxon>rosids</taxon>
        <taxon>malvids</taxon>
        <taxon>Brassicales</taxon>
        <taxon>Brassicaceae</taxon>
        <taxon>Arabideae</taxon>
        <taxon>Arabis</taxon>
    </lineage>
</organism>
<comment type="caution">
    <text evidence="1">The sequence shown here is derived from an EMBL/GenBank/DDBJ whole genome shotgun (WGS) entry which is preliminary data.</text>
</comment>
<dbReference type="SUPFAM" id="SSF56719">
    <property type="entry name" value="Type II DNA topoisomerase"/>
    <property type="match status" value="1"/>
</dbReference>
<dbReference type="EMBL" id="CABITT030000003">
    <property type="protein sequence ID" value="VVA97884.1"/>
    <property type="molecule type" value="Genomic_DNA"/>
</dbReference>
<evidence type="ECO:0000313" key="1">
    <source>
        <dbReference type="EMBL" id="VVA97884.1"/>
    </source>
</evidence>
<dbReference type="AlphaFoldDB" id="A0A565B949"/>
<keyword evidence="2" id="KW-1185">Reference proteome</keyword>
<proteinExistence type="predicted"/>
<name>A0A565B949_9BRAS</name>
<evidence type="ECO:0000313" key="2">
    <source>
        <dbReference type="Proteomes" id="UP000489600"/>
    </source>
</evidence>